<evidence type="ECO:0000256" key="2">
    <source>
        <dbReference type="ARBA" id="ARBA00022679"/>
    </source>
</evidence>
<dbReference type="Proteomes" id="UP001150569">
    <property type="component" value="Unassembled WGS sequence"/>
</dbReference>
<dbReference type="EMBL" id="JANBPT010000546">
    <property type="protein sequence ID" value="KAJ1917332.1"/>
    <property type="molecule type" value="Genomic_DNA"/>
</dbReference>
<dbReference type="PANTHER" id="PTHR11006:SF53">
    <property type="entry name" value="PROTEIN ARGININE N-METHYLTRANSFERASE 3"/>
    <property type="match status" value="1"/>
</dbReference>
<proteinExistence type="predicted"/>
<evidence type="ECO:0000256" key="3">
    <source>
        <dbReference type="ARBA" id="ARBA00022691"/>
    </source>
</evidence>
<keyword evidence="3" id="KW-0949">S-adenosyl-L-methionine</keyword>
<dbReference type="GO" id="GO:0035242">
    <property type="term" value="F:protein-arginine omega-N asymmetric methyltransferase activity"/>
    <property type="evidence" value="ECO:0007669"/>
    <property type="project" value="UniProtKB-EC"/>
</dbReference>
<dbReference type="EC" id="2.1.1.319" evidence="5"/>
<evidence type="ECO:0000256" key="1">
    <source>
        <dbReference type="ARBA" id="ARBA00022603"/>
    </source>
</evidence>
<keyword evidence="1 5" id="KW-0489">Methyltransferase</keyword>
<protein>
    <submittedName>
        <fullName evidence="5">Nuclear SAM-dependent mono-and asymmetric methyltransferase</fullName>
        <ecNumber evidence="5">2.1.1.319</ecNumber>
    </submittedName>
</protein>
<reference evidence="5" key="1">
    <citation type="submission" date="2022-07" db="EMBL/GenBank/DDBJ databases">
        <title>Phylogenomic reconstructions and comparative analyses of Kickxellomycotina fungi.</title>
        <authorList>
            <person name="Reynolds N.K."/>
            <person name="Stajich J.E."/>
            <person name="Barry K."/>
            <person name="Grigoriev I.V."/>
            <person name="Crous P."/>
            <person name="Smith M.E."/>
        </authorList>
    </citation>
    <scope>NUCLEOTIDE SEQUENCE</scope>
    <source>
        <strain evidence="5">RSA 861</strain>
    </source>
</reference>
<evidence type="ECO:0000313" key="6">
    <source>
        <dbReference type="Proteomes" id="UP001150569"/>
    </source>
</evidence>
<dbReference type="PANTHER" id="PTHR11006">
    <property type="entry name" value="PROTEIN ARGININE N-METHYLTRANSFERASE"/>
    <property type="match status" value="1"/>
</dbReference>
<keyword evidence="6" id="KW-1185">Reference proteome</keyword>
<comment type="caution">
    <text evidence="5">The sequence shown here is derived from an EMBL/GenBank/DDBJ whole genome shotgun (WGS) entry which is preliminary data.</text>
</comment>
<dbReference type="GO" id="GO:0032259">
    <property type="term" value="P:methylation"/>
    <property type="evidence" value="ECO:0007669"/>
    <property type="project" value="UniProtKB-KW"/>
</dbReference>
<organism evidence="5 6">
    <name type="scientific">Tieghemiomyces parasiticus</name>
    <dbReference type="NCBI Taxonomy" id="78921"/>
    <lineage>
        <taxon>Eukaryota</taxon>
        <taxon>Fungi</taxon>
        <taxon>Fungi incertae sedis</taxon>
        <taxon>Zoopagomycota</taxon>
        <taxon>Kickxellomycotina</taxon>
        <taxon>Dimargaritomycetes</taxon>
        <taxon>Dimargaritales</taxon>
        <taxon>Dimargaritaceae</taxon>
        <taxon>Tieghemiomyces</taxon>
    </lineage>
</organism>
<keyword evidence="2 5" id="KW-0808">Transferase</keyword>
<evidence type="ECO:0000313" key="5">
    <source>
        <dbReference type="EMBL" id="KAJ1917332.1"/>
    </source>
</evidence>
<gene>
    <name evidence="5" type="primary">HMT1_1</name>
    <name evidence="5" type="ORF">IWQ60_007814</name>
</gene>
<feature type="non-terminal residue" evidence="5">
    <location>
        <position position="1"/>
    </location>
</feature>
<accession>A0A9W8DT82</accession>
<evidence type="ECO:0000259" key="4">
    <source>
        <dbReference type="Pfam" id="PF22528"/>
    </source>
</evidence>
<dbReference type="SUPFAM" id="SSF53335">
    <property type="entry name" value="S-adenosyl-L-methionine-dependent methyltransferases"/>
    <property type="match status" value="1"/>
</dbReference>
<feature type="domain" description="Protein arginine N-methyltransferase" evidence="4">
    <location>
        <begin position="2"/>
        <end position="95"/>
    </location>
</feature>
<dbReference type="AlphaFoldDB" id="A0A9W8DT82"/>
<name>A0A9W8DT82_9FUNG</name>
<dbReference type="Pfam" id="PF22528">
    <property type="entry name" value="PRMT_C"/>
    <property type="match status" value="1"/>
</dbReference>
<dbReference type="InterPro" id="IPR055135">
    <property type="entry name" value="PRMT_dom"/>
</dbReference>
<dbReference type="Gene3D" id="2.70.160.11">
    <property type="entry name" value="Hnrnp arginine n-methyltransferase1"/>
    <property type="match status" value="1"/>
</dbReference>
<dbReference type="InterPro" id="IPR029063">
    <property type="entry name" value="SAM-dependent_MTases_sf"/>
</dbReference>
<dbReference type="GO" id="GO:0005634">
    <property type="term" value="C:nucleus"/>
    <property type="evidence" value="ECO:0007669"/>
    <property type="project" value="TreeGrafter"/>
</dbReference>
<dbReference type="GO" id="GO:0042054">
    <property type="term" value="F:histone methyltransferase activity"/>
    <property type="evidence" value="ECO:0007669"/>
    <property type="project" value="TreeGrafter"/>
</dbReference>
<dbReference type="OrthoDB" id="7848332at2759"/>
<sequence>EELSFSVPFEIRCTRRDYVHALLVWFDIEFGACHKPVRFTTGPRGKYTHWKQTVFYLPEPLATDNDELITGNITSRPNQGNPRDIDITLAYQHKGENGEVQATTDYKMC</sequence>
<dbReference type="InterPro" id="IPR025799">
    <property type="entry name" value="Arg_MeTrfase"/>
</dbReference>